<comment type="similarity">
    <text evidence="2">Belongs to the aldo/keto reductase family. Glutamate--cysteine ligase light chain subfamily.</text>
</comment>
<accession>A0ABM1EEX9</accession>
<dbReference type="InterPro" id="IPR032963">
    <property type="entry name" value="Gclm"/>
</dbReference>
<dbReference type="InterPro" id="IPR023210">
    <property type="entry name" value="NADP_OxRdtase_dom"/>
</dbReference>
<evidence type="ECO:0000256" key="2">
    <source>
        <dbReference type="ARBA" id="ARBA00008612"/>
    </source>
</evidence>
<evidence type="ECO:0000256" key="7">
    <source>
        <dbReference type="ARBA" id="ARBA00031732"/>
    </source>
</evidence>
<dbReference type="PANTHER" id="PTHR13295">
    <property type="entry name" value="GLUTAMATE CYSTEINE LIGASE REGULATORY SUBUNIT"/>
    <property type="match status" value="1"/>
</dbReference>
<gene>
    <name evidence="11" type="primary">LOC106811555</name>
</gene>
<sequence>MAEPNVNPHHIQLKAAENLIIHTGNIASWSRLRMTTTSPAEELVESIRATLQAWSPLVNNEEIQAQTTVQACHGTYIEKVSDAERSQLKLTVKLFMTQWDPEAIKEGVKRTLCELGVSQLDVLILACPDTPDDEMSLDLIKPLWLILEGMVEQRLLLSLGIADLQKETLEQLYNWAKVKPNIDHWNSVLCCVMPEDLVAFAKQHDIQLLSHSDERNILLSESLQAVVSSTCSDQAGERWQTHWVLRYALIVRSRGILTSKGYIVKATRS</sequence>
<organism evidence="10 11">
    <name type="scientific">Priapulus caudatus</name>
    <name type="common">Priapulid worm</name>
    <dbReference type="NCBI Taxonomy" id="37621"/>
    <lineage>
        <taxon>Eukaryota</taxon>
        <taxon>Metazoa</taxon>
        <taxon>Ecdysozoa</taxon>
        <taxon>Scalidophora</taxon>
        <taxon>Priapulida</taxon>
        <taxon>Priapulimorpha</taxon>
        <taxon>Priapulimorphida</taxon>
        <taxon>Priapulidae</taxon>
        <taxon>Priapulus</taxon>
    </lineage>
</organism>
<protein>
    <recommendedName>
        <fullName evidence="7">GCS light chain</fullName>
    </recommendedName>
    <alternativeName>
        <fullName evidence="5">Gamma-ECS regulatory subunit</fullName>
    </alternativeName>
    <alternativeName>
        <fullName evidence="8">Gamma-glutamylcysteine synthetase regulatory subunit</fullName>
    </alternativeName>
    <alternativeName>
        <fullName evidence="6">Glutamate--cysteine ligase modifier subunit</fullName>
    </alternativeName>
</protein>
<comment type="subunit">
    <text evidence="3">Heterodimer of a catalytic heavy chain and a regulatory light chain.</text>
</comment>
<dbReference type="PANTHER" id="PTHR13295:SF4">
    <property type="entry name" value="GLUTAMATE--CYSTEINE LIGASE REGULATORY SUBUNIT"/>
    <property type="match status" value="1"/>
</dbReference>
<comment type="pathway">
    <text evidence="1">Sulfur metabolism; glutathione biosynthesis; glutathione from L-cysteine and L-glutamate: step 1/2.</text>
</comment>
<name>A0ABM1EEX9_PRICU</name>
<evidence type="ECO:0000313" key="10">
    <source>
        <dbReference type="Proteomes" id="UP000695022"/>
    </source>
</evidence>
<dbReference type="GeneID" id="106811555"/>
<dbReference type="SUPFAM" id="SSF51430">
    <property type="entry name" value="NAD(P)-linked oxidoreductase"/>
    <property type="match status" value="1"/>
</dbReference>
<evidence type="ECO:0000256" key="3">
    <source>
        <dbReference type="ARBA" id="ARBA00011532"/>
    </source>
</evidence>
<keyword evidence="10" id="KW-1185">Reference proteome</keyword>
<evidence type="ECO:0000256" key="8">
    <source>
        <dbReference type="ARBA" id="ARBA00032926"/>
    </source>
</evidence>
<dbReference type="InterPro" id="IPR036812">
    <property type="entry name" value="NAD(P)_OxRdtase_dom_sf"/>
</dbReference>
<feature type="domain" description="NADP-dependent oxidoreductase" evidence="9">
    <location>
        <begin position="70"/>
        <end position="212"/>
    </location>
</feature>
<evidence type="ECO:0000256" key="5">
    <source>
        <dbReference type="ARBA" id="ARBA00030406"/>
    </source>
</evidence>
<dbReference type="Gene3D" id="3.20.20.100">
    <property type="entry name" value="NADP-dependent oxidoreductase domain"/>
    <property type="match status" value="1"/>
</dbReference>
<evidence type="ECO:0000256" key="6">
    <source>
        <dbReference type="ARBA" id="ARBA00031154"/>
    </source>
</evidence>
<keyword evidence="4" id="KW-0317">Glutathione biosynthesis</keyword>
<reference evidence="11" key="1">
    <citation type="submission" date="2025-08" db="UniProtKB">
        <authorList>
            <consortium name="RefSeq"/>
        </authorList>
    </citation>
    <scope>IDENTIFICATION</scope>
</reference>
<dbReference type="RefSeq" id="XP_014670750.1">
    <property type="nucleotide sequence ID" value="XM_014815264.1"/>
</dbReference>
<evidence type="ECO:0000256" key="1">
    <source>
        <dbReference type="ARBA" id="ARBA00005006"/>
    </source>
</evidence>
<evidence type="ECO:0000256" key="4">
    <source>
        <dbReference type="ARBA" id="ARBA00022684"/>
    </source>
</evidence>
<dbReference type="Pfam" id="PF00248">
    <property type="entry name" value="Aldo_ket_red"/>
    <property type="match status" value="1"/>
</dbReference>
<dbReference type="Proteomes" id="UP000695022">
    <property type="component" value="Unplaced"/>
</dbReference>
<evidence type="ECO:0000259" key="9">
    <source>
        <dbReference type="Pfam" id="PF00248"/>
    </source>
</evidence>
<evidence type="ECO:0000313" key="11">
    <source>
        <dbReference type="RefSeq" id="XP_014670750.1"/>
    </source>
</evidence>
<proteinExistence type="inferred from homology"/>